<gene>
    <name evidence="1" type="ORF">UFOVP574_14</name>
</gene>
<dbReference type="InterPro" id="IPR023346">
    <property type="entry name" value="Lysozyme-like_dom_sf"/>
</dbReference>
<reference evidence="1" key="1">
    <citation type="submission" date="2020-04" db="EMBL/GenBank/DDBJ databases">
        <authorList>
            <person name="Chiriac C."/>
            <person name="Salcher M."/>
            <person name="Ghai R."/>
            <person name="Kavagutti S V."/>
        </authorList>
    </citation>
    <scope>NUCLEOTIDE SEQUENCE</scope>
</reference>
<proteinExistence type="predicted"/>
<evidence type="ECO:0000313" key="1">
    <source>
        <dbReference type="EMBL" id="CAB4150683.1"/>
    </source>
</evidence>
<dbReference type="Gene3D" id="1.10.530.10">
    <property type="match status" value="1"/>
</dbReference>
<dbReference type="SUPFAM" id="SSF53955">
    <property type="entry name" value="Lysozyme-like"/>
    <property type="match status" value="1"/>
</dbReference>
<accession>A0A6J5N0B9</accession>
<protein>
    <submittedName>
        <fullName evidence="1">Uncharacterized protein</fullName>
    </submittedName>
</protein>
<organism evidence="1">
    <name type="scientific">uncultured Caudovirales phage</name>
    <dbReference type="NCBI Taxonomy" id="2100421"/>
    <lineage>
        <taxon>Viruses</taxon>
        <taxon>Duplodnaviria</taxon>
        <taxon>Heunggongvirae</taxon>
        <taxon>Uroviricota</taxon>
        <taxon>Caudoviricetes</taxon>
        <taxon>Peduoviridae</taxon>
        <taxon>Maltschvirus</taxon>
        <taxon>Maltschvirus maltsch</taxon>
    </lineage>
</organism>
<name>A0A6J5N0B9_9CAUD</name>
<sequence length="112" mass="12430">MLSVLFAAIVAVESGGNCLSVGDNGKAVGPAQTWAITVKDCNRILGKPVFRMEDRFSFEKSKQMFDIYTTHYGKRYGVPVSDEVRAKVWNGGPTGPKKQTTQKYWNKVKGKL</sequence>
<dbReference type="EMBL" id="LR796549">
    <property type="protein sequence ID" value="CAB4150683.1"/>
    <property type="molecule type" value="Genomic_DNA"/>
</dbReference>